<protein>
    <recommendedName>
        <fullName evidence="13">Stonin-1</fullName>
    </recommendedName>
    <alternativeName>
        <fullName evidence="14">Stoned B-like factor</fullName>
    </alternativeName>
</protein>
<dbReference type="InterPro" id="IPR050431">
    <property type="entry name" value="Adaptor_comp_med_subunit"/>
</dbReference>
<feature type="region of interest" description="Disordered" evidence="15">
    <location>
        <begin position="42"/>
        <end position="84"/>
    </location>
</feature>
<sequence>MCSTNPANWVTFDDEPLFQSPQKSVDNQSSCKANGLKLNLSGVHESSSRSSSTGSTPLSSPVVDFYLSPGPPSNSPLTTPTRDYPGSPCIPKPGIHILYPIPEWPSNVNLLPSPGICSSLTSQKLSSLPLNTSPNDHPVKTLVSKTTDEGSPNPPGSCEELGELSSAPRRFPYFQNDCAFSSPFWKEGCSHSTSPANVSTHRKDKVLDRSVCHPKDKETCHDQKSLNQGSFSYICERLEHLQADSCDAAGSPPVSSAHAWHKLSPAVPCSLFRSRKADGWPFMLRIPEKKNMMSSRQWGPIYLSVLAGGVLQMYYEKGLEKPFREFQLQPHCKLSEPKLESYNVSGKIHTVKIECVSYTEKRRYHPKVEVIHEPEVEQMLKLGTTDYNDFTDFLVTVEEELMKLPTVSRQKRNYEEQEMTLEIVDNFWGKVTKAEGKLVESAVITHIYCLCFVNGSADCFLTLNDRELQKRDERYFEKEEEKKWIDILDCHFHNCVKVQEFEQSRIIKFTPPDACRLELMRFRTWYNGQDLPFSVKAAVVVQGAYVELQAFINMSSTAPIPTRLPSVKYCENVMIRFPVPTQWVKALWTMNLQRQKSLKAKMNRRACLGALHEVESDPVIQVSVGTAKYESAYRAVVWKIDRLPDKNSSSDHPHSLSYKLELGSDQEIPSDWYPFATVQFVVHDTCASGTEVKSLGIESDVQPQKHVVQKAFYNCQPKLYKSIIEDVIEGVRDLFAEEGLEEQVLKDLKQLWETKVMQSKATEGFFRHSHHSPQFTLQLPHNFHRVLQASAASLVIPTGRGFQHFTAADLVSGATLTLPSGIAYPIHVPAGVTLQTASGHLYKVNVPVMVTQAGDASILHHPVQQIFQPLGQHSVLQANIAGVAQVNASSAQAAAETLQPQETAVQQTMVFQPNVMEKTHLENSANTTLVQQPSVSQQQLVTNAVLNQHADSTEKSQHGNLHTAVFTPESSEGFSPAESLANNSSGILLDVEGQLDIEPQEAVQQQVSDDIIDLIITGKSLDDKAVLKDQDSIASSDKQMESNLRSEKDICSDIEGIIQLDGTGDVSPKEEIPHTKDREENEFIGIIESEDLKVLEDVDEEDDDEECDSISNTESSSSGGDNEEPQIDIVEEDPLNSGDDVSEQDVPDLFDTDNVIVCQYDKIHRSKNKWKFYLKDGVMSFEGKDHVFAKAIGDAEW</sequence>
<feature type="domain" description="MHD" evidence="17">
    <location>
        <begin position="416"/>
        <end position="723"/>
    </location>
</feature>
<feature type="domain" description="SHD" evidence="16">
    <location>
        <begin position="279"/>
        <end position="412"/>
    </location>
</feature>
<feature type="region of interest" description="Disordered" evidence="15">
    <location>
        <begin position="128"/>
        <end position="162"/>
    </location>
</feature>
<dbReference type="FunFam" id="2.30.18.10:FF:000002">
    <property type="entry name" value="Transcription initiation factor IIA subunit 1"/>
    <property type="match status" value="1"/>
</dbReference>
<keyword evidence="7" id="KW-0254">Endocytosis</keyword>
<organism evidence="18 19">
    <name type="scientific">Aptenodytes forsteri</name>
    <name type="common">Emperor penguin</name>
    <dbReference type="NCBI Taxonomy" id="9233"/>
    <lineage>
        <taxon>Eukaryota</taxon>
        <taxon>Metazoa</taxon>
        <taxon>Chordata</taxon>
        <taxon>Craniata</taxon>
        <taxon>Vertebrata</taxon>
        <taxon>Euteleostomi</taxon>
        <taxon>Archelosauria</taxon>
        <taxon>Archosauria</taxon>
        <taxon>Dinosauria</taxon>
        <taxon>Saurischia</taxon>
        <taxon>Theropoda</taxon>
        <taxon>Coelurosauria</taxon>
        <taxon>Aves</taxon>
        <taxon>Neognathae</taxon>
        <taxon>Neoaves</taxon>
        <taxon>Aequornithes</taxon>
        <taxon>Sphenisciformes</taxon>
        <taxon>Spheniscidae</taxon>
        <taxon>Aptenodytes</taxon>
    </lineage>
</organism>
<evidence type="ECO:0000256" key="9">
    <source>
        <dbReference type="ARBA" id="ARBA00023136"/>
    </source>
</evidence>
<keyword evidence="19" id="KW-1185">Reference proteome</keyword>
<dbReference type="InterPro" id="IPR036168">
    <property type="entry name" value="AP2_Mu_C_sf"/>
</dbReference>
<evidence type="ECO:0000256" key="10">
    <source>
        <dbReference type="ARBA" id="ARBA00023163"/>
    </source>
</evidence>
<evidence type="ECO:0000256" key="14">
    <source>
        <dbReference type="ARBA" id="ARBA00080236"/>
    </source>
</evidence>
<name>A0A087QPG2_APTFO</name>
<evidence type="ECO:0000256" key="8">
    <source>
        <dbReference type="ARBA" id="ARBA00023015"/>
    </source>
</evidence>
<evidence type="ECO:0000256" key="13">
    <source>
        <dbReference type="ARBA" id="ARBA00073687"/>
    </source>
</evidence>
<dbReference type="SUPFAM" id="SSF50784">
    <property type="entry name" value="Transcription factor IIA (TFIIA), beta-barrel domain"/>
    <property type="match status" value="1"/>
</dbReference>
<keyword evidence="10" id="KW-0804">Transcription</keyword>
<proteinExistence type="inferred from homology"/>
<evidence type="ECO:0000256" key="6">
    <source>
        <dbReference type="ARBA" id="ARBA00022490"/>
    </source>
</evidence>
<gene>
    <name evidence="18" type="ORF">AS27_04350</name>
</gene>
<evidence type="ECO:0000256" key="5">
    <source>
        <dbReference type="ARBA" id="ARBA00010059"/>
    </source>
</evidence>
<dbReference type="GO" id="GO:0006367">
    <property type="term" value="P:transcription initiation at RNA polymerase II promoter"/>
    <property type="evidence" value="ECO:0007669"/>
    <property type="project" value="InterPro"/>
</dbReference>
<dbReference type="EMBL" id="KL225798">
    <property type="protein sequence ID" value="KFM03116.1"/>
    <property type="molecule type" value="Genomic_DNA"/>
</dbReference>
<keyword evidence="6" id="KW-0963">Cytoplasm</keyword>
<feature type="region of interest" description="Disordered" evidence="15">
    <location>
        <begin position="1098"/>
        <end position="1147"/>
    </location>
</feature>
<comment type="similarity">
    <text evidence="5">Belongs to the TFIIA subunit 1 family.</text>
</comment>
<dbReference type="GO" id="GO:0005737">
    <property type="term" value="C:cytoplasm"/>
    <property type="evidence" value="ECO:0007669"/>
    <property type="project" value="UniProtKB-SubCell"/>
</dbReference>
<dbReference type="Gene3D" id="2.30.18.10">
    <property type="entry name" value="Transcription factor IIA (TFIIA), beta-barrel domain"/>
    <property type="match status" value="1"/>
</dbReference>
<dbReference type="CDD" id="cd07976">
    <property type="entry name" value="TFIIA_alpha_beta_like"/>
    <property type="match status" value="2"/>
</dbReference>
<feature type="compositionally biased region" description="Acidic residues" evidence="15">
    <location>
        <begin position="1098"/>
        <end position="1108"/>
    </location>
</feature>
<evidence type="ECO:0000256" key="1">
    <source>
        <dbReference type="ARBA" id="ARBA00004123"/>
    </source>
</evidence>
<feature type="compositionally biased region" description="Low complexity" evidence="15">
    <location>
        <begin position="1109"/>
        <end position="1120"/>
    </location>
</feature>
<keyword evidence="9" id="KW-0472">Membrane</keyword>
<evidence type="ECO:0000256" key="11">
    <source>
        <dbReference type="ARBA" id="ARBA00023242"/>
    </source>
</evidence>
<comment type="subcellular location">
    <subcellularLocation>
        <location evidence="3">Cytoplasm</location>
    </subcellularLocation>
    <subcellularLocation>
        <location evidence="2">Membrane</location>
    </subcellularLocation>
    <subcellularLocation>
        <location evidence="1">Nucleus</location>
    </subcellularLocation>
</comment>
<dbReference type="AlphaFoldDB" id="A0A087QPG2"/>
<evidence type="ECO:0000256" key="2">
    <source>
        <dbReference type="ARBA" id="ARBA00004370"/>
    </source>
</evidence>
<dbReference type="FunFam" id="1.10.287.100:FF:000001">
    <property type="entry name" value="Transcription initiation factor IIA subunit"/>
    <property type="match status" value="1"/>
</dbReference>
<comment type="function">
    <text evidence="12">May be involved in the endocytic machinery.</text>
</comment>
<dbReference type="CDD" id="cd09262">
    <property type="entry name" value="AP_stonin-1_MHD"/>
    <property type="match status" value="1"/>
</dbReference>
<dbReference type="SMART" id="SM01371">
    <property type="entry name" value="TFIIA"/>
    <property type="match status" value="1"/>
</dbReference>
<dbReference type="PROSITE" id="PS51070">
    <property type="entry name" value="SHD"/>
    <property type="match status" value="1"/>
</dbReference>
<accession>A0A087QPG2</accession>
<evidence type="ECO:0000259" key="16">
    <source>
        <dbReference type="PROSITE" id="PS51070"/>
    </source>
</evidence>
<dbReference type="Pfam" id="PF03153">
    <property type="entry name" value="TFIIA"/>
    <property type="match status" value="1"/>
</dbReference>
<dbReference type="Gene3D" id="1.10.287.100">
    <property type="match status" value="1"/>
</dbReference>
<dbReference type="Gene3D" id="2.60.40.1170">
    <property type="entry name" value="Mu homology domain, subdomain B"/>
    <property type="match status" value="2"/>
</dbReference>
<dbReference type="SUPFAM" id="SSF47396">
    <property type="entry name" value="Transcription factor IIA (TFIIA), alpha-helical domain"/>
    <property type="match status" value="1"/>
</dbReference>
<dbReference type="Proteomes" id="UP000053286">
    <property type="component" value="Unassembled WGS sequence"/>
</dbReference>
<feature type="compositionally biased region" description="Acidic residues" evidence="15">
    <location>
        <begin position="1121"/>
        <end position="1147"/>
    </location>
</feature>
<keyword evidence="11" id="KW-0539">Nucleus</keyword>
<evidence type="ECO:0000256" key="4">
    <source>
        <dbReference type="ARBA" id="ARBA00005579"/>
    </source>
</evidence>
<evidence type="ECO:0000256" key="3">
    <source>
        <dbReference type="ARBA" id="ARBA00004496"/>
    </source>
</evidence>
<evidence type="ECO:0000259" key="17">
    <source>
        <dbReference type="PROSITE" id="PS51072"/>
    </source>
</evidence>
<evidence type="ECO:0000313" key="19">
    <source>
        <dbReference type="Proteomes" id="UP000053286"/>
    </source>
</evidence>
<evidence type="ECO:0000256" key="12">
    <source>
        <dbReference type="ARBA" id="ARBA00059680"/>
    </source>
</evidence>
<dbReference type="GO" id="GO:0005672">
    <property type="term" value="C:transcription factor TFIIA complex"/>
    <property type="evidence" value="ECO:0007669"/>
    <property type="project" value="InterPro"/>
</dbReference>
<dbReference type="Pfam" id="PF00928">
    <property type="entry name" value="Adap_comp_sub"/>
    <property type="match status" value="1"/>
</dbReference>
<dbReference type="InterPro" id="IPR012320">
    <property type="entry name" value="SHD_dom"/>
</dbReference>
<dbReference type="InterPro" id="IPR028565">
    <property type="entry name" value="MHD"/>
</dbReference>
<comment type="similarity">
    <text evidence="4">Belongs to the Stoned B family.</text>
</comment>
<dbReference type="PANTHER" id="PTHR10529">
    <property type="entry name" value="AP COMPLEX SUBUNIT MU"/>
    <property type="match status" value="1"/>
</dbReference>
<feature type="compositionally biased region" description="Low complexity" evidence="15">
    <location>
        <begin position="42"/>
        <end position="62"/>
    </location>
</feature>
<dbReference type="FunFam" id="2.60.40.1170:FF:000017">
    <property type="entry name" value="stonin-1 isoform X2"/>
    <property type="match status" value="1"/>
</dbReference>
<keyword evidence="8" id="KW-0805">Transcription regulation</keyword>
<evidence type="ECO:0000256" key="7">
    <source>
        <dbReference type="ARBA" id="ARBA00022583"/>
    </source>
</evidence>
<dbReference type="GO" id="GO:0016020">
    <property type="term" value="C:membrane"/>
    <property type="evidence" value="ECO:0007669"/>
    <property type="project" value="UniProtKB-SubCell"/>
</dbReference>
<evidence type="ECO:0000256" key="15">
    <source>
        <dbReference type="SAM" id="MobiDB-lite"/>
    </source>
</evidence>
<dbReference type="InterPro" id="IPR004855">
    <property type="entry name" value="TFIIA_asu/bsu"/>
</dbReference>
<dbReference type="GO" id="GO:0006897">
    <property type="term" value="P:endocytosis"/>
    <property type="evidence" value="ECO:0007669"/>
    <property type="project" value="UniProtKB-KW"/>
</dbReference>
<dbReference type="PROSITE" id="PS51072">
    <property type="entry name" value="MHD"/>
    <property type="match status" value="1"/>
</dbReference>
<reference evidence="18 19" key="1">
    <citation type="submission" date="2014-04" db="EMBL/GenBank/DDBJ databases">
        <title>Genome evolution of avian class.</title>
        <authorList>
            <person name="Zhang G."/>
            <person name="Li C."/>
        </authorList>
    </citation>
    <scope>NUCLEOTIDE SEQUENCE [LARGE SCALE GENOMIC DNA]</scope>
    <source>
        <strain evidence="18">BGI_AS27</strain>
    </source>
</reference>
<dbReference type="SUPFAM" id="SSF49447">
    <property type="entry name" value="Second domain of Mu2 adaptin subunit (ap50) of ap2 adaptor"/>
    <property type="match status" value="1"/>
</dbReference>
<dbReference type="InterPro" id="IPR009088">
    <property type="entry name" value="TFIIA_b-brl"/>
</dbReference>
<evidence type="ECO:0000313" key="18">
    <source>
        <dbReference type="EMBL" id="KFM03116.1"/>
    </source>
</evidence>
<dbReference type="STRING" id="9233.A0A087QPG2"/>